<evidence type="ECO:0000256" key="3">
    <source>
        <dbReference type="ARBA" id="ARBA00006263"/>
    </source>
</evidence>
<organism evidence="10 11">
    <name type="scientific">Candidatus Desulfovibrio intestinavium</name>
    <dbReference type="NCBI Taxonomy" id="2838534"/>
    <lineage>
        <taxon>Bacteria</taxon>
        <taxon>Pseudomonadati</taxon>
        <taxon>Thermodesulfobacteriota</taxon>
        <taxon>Desulfovibrionia</taxon>
        <taxon>Desulfovibrionales</taxon>
        <taxon>Desulfovibrionaceae</taxon>
        <taxon>Desulfovibrio</taxon>
    </lineage>
</organism>
<dbReference type="PANTHER" id="PTHR34308">
    <property type="entry name" value="COBALAMIN BIOSYNTHESIS PROTEIN CBIB"/>
    <property type="match status" value="1"/>
</dbReference>
<dbReference type="GO" id="GO:0048472">
    <property type="term" value="F:threonine-phosphate decarboxylase activity"/>
    <property type="evidence" value="ECO:0007669"/>
    <property type="project" value="InterPro"/>
</dbReference>
<evidence type="ECO:0000256" key="1">
    <source>
        <dbReference type="ARBA" id="ARBA00004651"/>
    </source>
</evidence>
<comment type="caution">
    <text evidence="9">Lacks conserved residue(s) required for the propagation of feature annotation.</text>
</comment>
<dbReference type="GO" id="GO:0015420">
    <property type="term" value="F:ABC-type vitamin B12 transporter activity"/>
    <property type="evidence" value="ECO:0007669"/>
    <property type="project" value="UniProtKB-UniRule"/>
</dbReference>
<comment type="similarity">
    <text evidence="3 9">Belongs to the CobD/CbiB family.</text>
</comment>
<protein>
    <recommendedName>
        <fullName evidence="9">Cobalamin biosynthesis protein CobD</fullName>
    </recommendedName>
</protein>
<keyword evidence="4 9" id="KW-1003">Cell membrane</keyword>
<comment type="subcellular location">
    <subcellularLocation>
        <location evidence="1 9">Cell membrane</location>
        <topology evidence="1 9">Multi-pass membrane protein</topology>
    </subcellularLocation>
</comment>
<dbReference type="NCBIfam" id="TIGR00380">
    <property type="entry name" value="cobal_cbiB"/>
    <property type="match status" value="1"/>
</dbReference>
<evidence type="ECO:0000256" key="6">
    <source>
        <dbReference type="ARBA" id="ARBA00022692"/>
    </source>
</evidence>
<feature type="transmembrane region" description="Helical" evidence="9">
    <location>
        <begin position="89"/>
        <end position="110"/>
    </location>
</feature>
<sequence>MPDASLLFAAALLPAALLLDRACGEPPARLHPVCGMGRLADWSERLCREASGLPDGARGQLFWGGLAAVLVILPWVVIAALLVNGGRELLGNFGAFVCAAVCIWCCLAPRCLARHALEVAAPLAEGRLDAARQAVSRMVGRDPRRLDAAGVARACVESVAENLTDGVLATLFWAAVGLYWAGLPAAAALAVLHRCANVLDAMWGHRDARYARFGTVAARLDDALNFLPARLALPAIALAAHLLCRLRGLPRLARLLPAVPPDVRFDTRAALRVGWRFRKAHESPNSAWSEAPFAGALGLQLGGPAFYGERLVAHPLVGCGTPEAHAGHIRAAVALMWLSVLVWTLPLALLAPCF</sequence>
<evidence type="ECO:0000256" key="4">
    <source>
        <dbReference type="ARBA" id="ARBA00022475"/>
    </source>
</evidence>
<comment type="function">
    <text evidence="9">Converts cobyric acid to cobinamide by the addition of aminopropanol on the F carboxylic group.</text>
</comment>
<keyword evidence="5 9" id="KW-0169">Cobalamin biosynthesis</keyword>
<name>A0A9D2KNS8_9BACT</name>
<dbReference type="HAMAP" id="MF_00024">
    <property type="entry name" value="CobD_CbiB"/>
    <property type="match status" value="1"/>
</dbReference>
<dbReference type="PANTHER" id="PTHR34308:SF1">
    <property type="entry name" value="COBALAMIN BIOSYNTHESIS PROTEIN CBIB"/>
    <property type="match status" value="1"/>
</dbReference>
<feature type="transmembrane region" description="Helical" evidence="9">
    <location>
        <begin position="171"/>
        <end position="192"/>
    </location>
</feature>
<evidence type="ECO:0000313" key="11">
    <source>
        <dbReference type="Proteomes" id="UP000823821"/>
    </source>
</evidence>
<feature type="transmembrane region" description="Helical" evidence="9">
    <location>
        <begin position="331"/>
        <end position="351"/>
    </location>
</feature>
<dbReference type="GO" id="GO:0009236">
    <property type="term" value="P:cobalamin biosynthetic process"/>
    <property type="evidence" value="ECO:0007669"/>
    <property type="project" value="UniProtKB-UniRule"/>
</dbReference>
<dbReference type="GO" id="GO:0005886">
    <property type="term" value="C:plasma membrane"/>
    <property type="evidence" value="ECO:0007669"/>
    <property type="project" value="UniProtKB-SubCell"/>
</dbReference>
<keyword evidence="8 9" id="KW-0472">Membrane</keyword>
<comment type="pathway">
    <text evidence="2 9">Cofactor biosynthesis; adenosylcobalamin biosynthesis.</text>
</comment>
<dbReference type="EMBL" id="DWZD01000004">
    <property type="protein sequence ID" value="HJA77997.1"/>
    <property type="molecule type" value="Genomic_DNA"/>
</dbReference>
<dbReference type="Pfam" id="PF03186">
    <property type="entry name" value="CobD_Cbib"/>
    <property type="match status" value="1"/>
</dbReference>
<reference evidence="10" key="1">
    <citation type="journal article" date="2021" name="PeerJ">
        <title>Extensive microbial diversity within the chicken gut microbiome revealed by metagenomics and culture.</title>
        <authorList>
            <person name="Gilroy R."/>
            <person name="Ravi A."/>
            <person name="Getino M."/>
            <person name="Pursley I."/>
            <person name="Horton D.L."/>
            <person name="Alikhan N.F."/>
            <person name="Baker D."/>
            <person name="Gharbi K."/>
            <person name="Hall N."/>
            <person name="Watson M."/>
            <person name="Adriaenssens E.M."/>
            <person name="Foster-Nyarko E."/>
            <person name="Jarju S."/>
            <person name="Secka A."/>
            <person name="Antonio M."/>
            <person name="Oren A."/>
            <person name="Chaudhuri R.R."/>
            <person name="La Ragione R."/>
            <person name="Hildebrand F."/>
            <person name="Pallen M.J."/>
        </authorList>
    </citation>
    <scope>NUCLEOTIDE SEQUENCE</scope>
    <source>
        <strain evidence="10">5032</strain>
    </source>
</reference>
<keyword evidence="6 9" id="KW-0812">Transmembrane</keyword>
<evidence type="ECO:0000256" key="2">
    <source>
        <dbReference type="ARBA" id="ARBA00004953"/>
    </source>
</evidence>
<evidence type="ECO:0000256" key="9">
    <source>
        <dbReference type="HAMAP-Rule" id="MF_00024"/>
    </source>
</evidence>
<evidence type="ECO:0000256" key="8">
    <source>
        <dbReference type="ARBA" id="ARBA00023136"/>
    </source>
</evidence>
<reference evidence="10" key="2">
    <citation type="submission" date="2021-04" db="EMBL/GenBank/DDBJ databases">
        <authorList>
            <person name="Gilroy R."/>
        </authorList>
    </citation>
    <scope>NUCLEOTIDE SEQUENCE</scope>
    <source>
        <strain evidence="10">5032</strain>
    </source>
</reference>
<evidence type="ECO:0000256" key="5">
    <source>
        <dbReference type="ARBA" id="ARBA00022573"/>
    </source>
</evidence>
<dbReference type="AlphaFoldDB" id="A0A9D2KNS8"/>
<accession>A0A9D2KNS8</accession>
<proteinExistence type="inferred from homology"/>
<feature type="transmembrane region" description="Helical" evidence="9">
    <location>
        <begin position="61"/>
        <end position="82"/>
    </location>
</feature>
<evidence type="ECO:0000256" key="7">
    <source>
        <dbReference type="ARBA" id="ARBA00022989"/>
    </source>
</evidence>
<comment type="caution">
    <text evidence="10">The sequence shown here is derived from an EMBL/GenBank/DDBJ whole genome shotgun (WGS) entry which is preliminary data.</text>
</comment>
<dbReference type="InterPro" id="IPR004485">
    <property type="entry name" value="Cobalamin_biosynth_CobD/CbiB"/>
</dbReference>
<keyword evidence="7 9" id="KW-1133">Transmembrane helix</keyword>
<dbReference type="Proteomes" id="UP000823821">
    <property type="component" value="Unassembled WGS sequence"/>
</dbReference>
<evidence type="ECO:0000313" key="10">
    <source>
        <dbReference type="EMBL" id="HJA77997.1"/>
    </source>
</evidence>
<gene>
    <name evidence="10" type="primary">cbiB</name>
    <name evidence="9" type="synonym">cobD</name>
    <name evidence="10" type="ORF">H9784_00270</name>
</gene>